<dbReference type="GO" id="GO:1904680">
    <property type="term" value="F:peptide transmembrane transporter activity"/>
    <property type="evidence" value="ECO:0007669"/>
    <property type="project" value="TreeGrafter"/>
</dbReference>
<proteinExistence type="inferred from homology"/>
<dbReference type="Pfam" id="PF00496">
    <property type="entry name" value="SBP_bac_5"/>
    <property type="match status" value="1"/>
</dbReference>
<comment type="caution">
    <text evidence="7">The sequence shown here is derived from an EMBL/GenBank/DDBJ whole genome shotgun (WGS) entry which is preliminary data.</text>
</comment>
<dbReference type="AlphaFoldDB" id="A0A844EPJ0"/>
<comment type="similarity">
    <text evidence="2">Belongs to the bacterial solute-binding protein 5 family.</text>
</comment>
<sequence length="114" mass="12923">GTKWSNGDPVTAKDFVYSWQRTVNPKTASQYGYLFSGIKNADAIQANKKSYKTLGVKAEGDYKLVVNLEKKIPYFKLLMGFPLFFPQNQKVVEKYGNDYGTKSSDMVYNGPFKL</sequence>
<evidence type="ECO:0000313" key="8">
    <source>
        <dbReference type="Proteomes" id="UP000491237"/>
    </source>
</evidence>
<evidence type="ECO:0000256" key="2">
    <source>
        <dbReference type="ARBA" id="ARBA00005695"/>
    </source>
</evidence>
<evidence type="ECO:0000256" key="5">
    <source>
        <dbReference type="ARBA" id="ARBA00022856"/>
    </source>
</evidence>
<evidence type="ECO:0000256" key="3">
    <source>
        <dbReference type="ARBA" id="ARBA00022448"/>
    </source>
</evidence>
<dbReference type="GO" id="GO:0015833">
    <property type="term" value="P:peptide transport"/>
    <property type="evidence" value="ECO:0007669"/>
    <property type="project" value="UniProtKB-KW"/>
</dbReference>
<keyword evidence="3" id="KW-0813">Transport</keyword>
<keyword evidence="5" id="KW-0653">Protein transport</keyword>
<reference evidence="7 8" key="1">
    <citation type="submission" date="2019-11" db="EMBL/GenBank/DDBJ databases">
        <title>Draft Genome Sequence of Plant Growth-Promoting Rhizosphere-Associated Bacteria.</title>
        <authorList>
            <person name="Vasilyev I.Y."/>
            <person name="Radchenko V."/>
            <person name="Ilnitskaya E.V."/>
        </authorList>
    </citation>
    <scope>NUCLEOTIDE SEQUENCE [LARGE SCALE GENOMIC DNA]</scope>
    <source>
        <strain evidence="7 8">VRA_07sq_f</strain>
    </source>
</reference>
<dbReference type="FunFam" id="3.90.76.10:FF:000001">
    <property type="entry name" value="Oligopeptide ABC transporter substrate-binding protein"/>
    <property type="match status" value="1"/>
</dbReference>
<protein>
    <submittedName>
        <fullName evidence="7">Peptide ABC transporter substrate-binding protein</fullName>
    </submittedName>
</protein>
<gene>
    <name evidence="7" type="ORF">GKC44_15275</name>
</gene>
<dbReference type="Gene3D" id="3.90.76.10">
    <property type="entry name" value="Dipeptide-binding Protein, Domain 1"/>
    <property type="match status" value="1"/>
</dbReference>
<organism evidence="7 8">
    <name type="scientific">Lentilactobacillus parabuchneri</name>
    <dbReference type="NCBI Taxonomy" id="152331"/>
    <lineage>
        <taxon>Bacteria</taxon>
        <taxon>Bacillati</taxon>
        <taxon>Bacillota</taxon>
        <taxon>Bacilli</taxon>
        <taxon>Lactobacillales</taxon>
        <taxon>Lactobacillaceae</taxon>
        <taxon>Lentilactobacillus</taxon>
    </lineage>
</organism>
<dbReference type="GO" id="GO:0030313">
    <property type="term" value="C:cell envelope"/>
    <property type="evidence" value="ECO:0007669"/>
    <property type="project" value="UniProtKB-SubCell"/>
</dbReference>
<evidence type="ECO:0000259" key="6">
    <source>
        <dbReference type="Pfam" id="PF00496"/>
    </source>
</evidence>
<name>A0A844EPJ0_9LACO</name>
<dbReference type="SUPFAM" id="SSF53850">
    <property type="entry name" value="Periplasmic binding protein-like II"/>
    <property type="match status" value="1"/>
</dbReference>
<dbReference type="InterPro" id="IPR039424">
    <property type="entry name" value="SBP_5"/>
</dbReference>
<feature type="non-terminal residue" evidence="7">
    <location>
        <position position="1"/>
    </location>
</feature>
<feature type="non-terminal residue" evidence="7">
    <location>
        <position position="114"/>
    </location>
</feature>
<dbReference type="InterPro" id="IPR000914">
    <property type="entry name" value="SBP_5_dom"/>
</dbReference>
<evidence type="ECO:0000256" key="4">
    <source>
        <dbReference type="ARBA" id="ARBA00022729"/>
    </source>
</evidence>
<keyword evidence="5" id="KW-0571">Peptide transport</keyword>
<dbReference type="Proteomes" id="UP000491237">
    <property type="component" value="Unassembled WGS sequence"/>
</dbReference>
<feature type="domain" description="Solute-binding protein family 5" evidence="6">
    <location>
        <begin position="1"/>
        <end position="114"/>
    </location>
</feature>
<evidence type="ECO:0000256" key="1">
    <source>
        <dbReference type="ARBA" id="ARBA00004196"/>
    </source>
</evidence>
<dbReference type="Gene3D" id="3.40.190.10">
    <property type="entry name" value="Periplasmic binding protein-like II"/>
    <property type="match status" value="1"/>
</dbReference>
<dbReference type="EMBL" id="WKKY01001252">
    <property type="protein sequence ID" value="MSE22558.1"/>
    <property type="molecule type" value="Genomic_DNA"/>
</dbReference>
<evidence type="ECO:0000313" key="7">
    <source>
        <dbReference type="EMBL" id="MSE22558.1"/>
    </source>
</evidence>
<comment type="subcellular location">
    <subcellularLocation>
        <location evidence="1">Cell envelope</location>
    </subcellularLocation>
</comment>
<accession>A0A844EPJ0</accession>
<dbReference type="PANTHER" id="PTHR30290:SF10">
    <property type="entry name" value="PERIPLASMIC OLIGOPEPTIDE-BINDING PROTEIN-RELATED"/>
    <property type="match status" value="1"/>
</dbReference>
<dbReference type="PANTHER" id="PTHR30290">
    <property type="entry name" value="PERIPLASMIC BINDING COMPONENT OF ABC TRANSPORTER"/>
    <property type="match status" value="1"/>
</dbReference>
<keyword evidence="4" id="KW-0732">Signal</keyword>